<accession>A0ABR6KT49</accession>
<sequence length="155" mass="17220">MILKIIIKRDFKYHSLNIINMTKKIDYISLFARIALALGFLSAVADRLGLWTPLLGSDNVVWGNMESFTAYTGVLLPWVPPYLLPLFAWTATIAEIVLGVLLLIGFQKRLVALLSGILLLTFAFAMLFSLNIKAPLDYSVFAAAGCAFLLYKESD</sequence>
<proteinExistence type="predicted"/>
<reference evidence="2 3" key="1">
    <citation type="submission" date="2020-08" db="EMBL/GenBank/DDBJ databases">
        <title>Genomic Encyclopedia of Type Strains, Phase IV (KMG-IV): sequencing the most valuable type-strain genomes for metagenomic binning, comparative biology and taxonomic classification.</title>
        <authorList>
            <person name="Goeker M."/>
        </authorList>
    </citation>
    <scope>NUCLEOTIDE SEQUENCE [LARGE SCALE GENOMIC DNA]</scope>
    <source>
        <strain evidence="2 3">DSM 102983</strain>
    </source>
</reference>
<evidence type="ECO:0000256" key="1">
    <source>
        <dbReference type="SAM" id="Phobius"/>
    </source>
</evidence>
<evidence type="ECO:0000313" key="2">
    <source>
        <dbReference type="EMBL" id="MBB4624666.1"/>
    </source>
</evidence>
<keyword evidence="1" id="KW-1133">Transmembrane helix</keyword>
<feature type="transmembrane region" description="Helical" evidence="1">
    <location>
        <begin position="110"/>
        <end position="128"/>
    </location>
</feature>
<keyword evidence="1" id="KW-0472">Membrane</keyword>
<keyword evidence="3" id="KW-1185">Reference proteome</keyword>
<organism evidence="2 3">
    <name type="scientific">Parabacteroides faecis</name>
    <dbReference type="NCBI Taxonomy" id="1217282"/>
    <lineage>
        <taxon>Bacteria</taxon>
        <taxon>Pseudomonadati</taxon>
        <taxon>Bacteroidota</taxon>
        <taxon>Bacteroidia</taxon>
        <taxon>Bacteroidales</taxon>
        <taxon>Tannerellaceae</taxon>
        <taxon>Parabacteroides</taxon>
    </lineage>
</organism>
<gene>
    <name evidence="2" type="ORF">GGQ57_004610</name>
</gene>
<comment type="caution">
    <text evidence="2">The sequence shown here is derived from an EMBL/GenBank/DDBJ whole genome shotgun (WGS) entry which is preliminary data.</text>
</comment>
<keyword evidence="1" id="KW-0812">Transmembrane</keyword>
<name>A0ABR6KT49_9BACT</name>
<dbReference type="EMBL" id="JACHOC010000011">
    <property type="protein sequence ID" value="MBB4624666.1"/>
    <property type="molecule type" value="Genomic_DNA"/>
</dbReference>
<evidence type="ECO:0000313" key="3">
    <source>
        <dbReference type="Proteomes" id="UP000533637"/>
    </source>
</evidence>
<feature type="transmembrane region" description="Helical" evidence="1">
    <location>
        <begin position="82"/>
        <end position="103"/>
    </location>
</feature>
<dbReference type="Proteomes" id="UP000533637">
    <property type="component" value="Unassembled WGS sequence"/>
</dbReference>
<dbReference type="RefSeq" id="WP_229801151.1">
    <property type="nucleotide sequence ID" value="NZ_BMPB01000015.1"/>
</dbReference>
<protein>
    <submittedName>
        <fullName evidence="2">Membrane protein YphA (DoxX/SURF4 family)</fullName>
    </submittedName>
</protein>
<feature type="transmembrane region" description="Helical" evidence="1">
    <location>
        <begin position="27"/>
        <end position="45"/>
    </location>
</feature>